<evidence type="ECO:0000259" key="2">
    <source>
        <dbReference type="Pfam" id="PF19291"/>
    </source>
</evidence>
<dbReference type="InterPro" id="IPR011613">
    <property type="entry name" value="GH15-like"/>
</dbReference>
<evidence type="ECO:0000259" key="1">
    <source>
        <dbReference type="Pfam" id="PF00723"/>
    </source>
</evidence>
<keyword evidence="4" id="KW-1185">Reference proteome</keyword>
<dbReference type="InterPro" id="IPR008928">
    <property type="entry name" value="6-hairpin_glycosidase_sf"/>
</dbReference>
<dbReference type="GO" id="GO:0016787">
    <property type="term" value="F:hydrolase activity"/>
    <property type="evidence" value="ECO:0007669"/>
    <property type="project" value="UniProtKB-KW"/>
</dbReference>
<dbReference type="EMBL" id="BAAAQD010000011">
    <property type="protein sequence ID" value="GAA1531406.1"/>
    <property type="molecule type" value="Genomic_DNA"/>
</dbReference>
<dbReference type="InterPro" id="IPR045582">
    <property type="entry name" value="Trehalase-like_N"/>
</dbReference>
<dbReference type="InterPro" id="IPR012341">
    <property type="entry name" value="6hp_glycosidase-like_sf"/>
</dbReference>
<comment type="caution">
    <text evidence="3">The sequence shown here is derived from an EMBL/GenBank/DDBJ whole genome shotgun (WGS) entry which is preliminary data.</text>
</comment>
<feature type="domain" description="Trehalase-like N-terminal" evidence="2">
    <location>
        <begin position="19"/>
        <end position="143"/>
    </location>
</feature>
<dbReference type="PANTHER" id="PTHR31616:SF10">
    <property type="entry name" value="TREHALASE"/>
    <property type="match status" value="1"/>
</dbReference>
<protein>
    <submittedName>
        <fullName evidence="3">Glycoside hydrolase family 15 protein</fullName>
    </submittedName>
</protein>
<accession>A0ABP4LVW7</accession>
<dbReference type="Gene3D" id="1.50.10.10">
    <property type="match status" value="1"/>
</dbReference>
<proteinExistence type="predicted"/>
<dbReference type="SUPFAM" id="SSF48208">
    <property type="entry name" value="Six-hairpin glycosidases"/>
    <property type="match status" value="1"/>
</dbReference>
<evidence type="ECO:0000313" key="4">
    <source>
        <dbReference type="Proteomes" id="UP001501470"/>
    </source>
</evidence>
<sequence length="609" mass="65638">MVDAEPAFRPVRPRDGFPALEDLGLIGDGATAALVGLDGGVVWLCVPGFDAEPLFCGLLDRTGGGRFEVAPDGVVEARQRYLGDTGVLVTELRTATGLVRLTDALALRSGADLADDTPADRGELVRLVEVLDGTAEVRVDLEPHGGAIARAALGGLEIQAALLPGVRLHLRSSHPLNGGLRNRYTLRGGDRMELVLSWGRVHRHHRLDAGESLDQTAAAWRRWMTGFDYAGPQEALVRRAAVTLKLCDHWVNGSIVAAPTSSLPAPVGGVRNWDYRYTWIRDAAFAVFAMRRIGFGGEADAFLGWVLDAFEQSRRPRIMYTPAGGPVPDERVDPGLRGYRDSAPVRWGNGAADQRQHDVYGEILDCADQWSRAGGRVEPGLWDGLAGLADAAARTWRQPDQGIWEVRNEGHVYTYSAAMCQVALERAAGMAERLDLPGPAPRWRATADRIRRAIVEDGWDDRAQTITEHLGNGGGVDASLLALPLRRVIPADHPRMVATTRAVTERLGAGGGLLHRYRHDESPDGIPGDEGAFLLCSFWLVDNLTGQGRLEEAAALYTSLCDRASPLGLLPEQIDPATGEFAGNFPQAFSHIGVIASGVNLSRAMAGVS</sequence>
<feature type="domain" description="GH15-like" evidence="1">
    <location>
        <begin position="235"/>
        <end position="596"/>
    </location>
</feature>
<dbReference type="PANTHER" id="PTHR31616">
    <property type="entry name" value="TREHALASE"/>
    <property type="match status" value="1"/>
</dbReference>
<dbReference type="Proteomes" id="UP001501470">
    <property type="component" value="Unassembled WGS sequence"/>
</dbReference>
<dbReference type="Pfam" id="PF00723">
    <property type="entry name" value="Glyco_hydro_15"/>
    <property type="match status" value="1"/>
</dbReference>
<organism evidence="3 4">
    <name type="scientific">Dactylosporangium maewongense</name>
    <dbReference type="NCBI Taxonomy" id="634393"/>
    <lineage>
        <taxon>Bacteria</taxon>
        <taxon>Bacillati</taxon>
        <taxon>Actinomycetota</taxon>
        <taxon>Actinomycetes</taxon>
        <taxon>Micromonosporales</taxon>
        <taxon>Micromonosporaceae</taxon>
        <taxon>Dactylosporangium</taxon>
    </lineage>
</organism>
<name>A0ABP4LVW7_9ACTN</name>
<evidence type="ECO:0000313" key="3">
    <source>
        <dbReference type="EMBL" id="GAA1531406.1"/>
    </source>
</evidence>
<gene>
    <name evidence="3" type="ORF">GCM10009827_056410</name>
</gene>
<reference evidence="4" key="1">
    <citation type="journal article" date="2019" name="Int. J. Syst. Evol. Microbiol.">
        <title>The Global Catalogue of Microorganisms (GCM) 10K type strain sequencing project: providing services to taxonomists for standard genome sequencing and annotation.</title>
        <authorList>
            <consortium name="The Broad Institute Genomics Platform"/>
            <consortium name="The Broad Institute Genome Sequencing Center for Infectious Disease"/>
            <person name="Wu L."/>
            <person name="Ma J."/>
        </authorList>
    </citation>
    <scope>NUCLEOTIDE SEQUENCE [LARGE SCALE GENOMIC DNA]</scope>
    <source>
        <strain evidence="4">JCM 15933</strain>
    </source>
</reference>
<dbReference type="Pfam" id="PF19291">
    <property type="entry name" value="TREH_N"/>
    <property type="match status" value="1"/>
</dbReference>
<keyword evidence="3" id="KW-0378">Hydrolase</keyword>
<dbReference type="RefSeq" id="WP_344505176.1">
    <property type="nucleotide sequence ID" value="NZ_BAAAQD010000011.1"/>
</dbReference>